<reference evidence="2 3" key="1">
    <citation type="submission" date="2016-09" db="EMBL/GenBank/DDBJ databases">
        <authorList>
            <person name="Capua I."/>
            <person name="De Benedictis P."/>
            <person name="Joannis T."/>
            <person name="Lombin L.H."/>
            <person name="Cattoli G."/>
        </authorList>
    </citation>
    <scope>NUCLEOTIDE SEQUENCE [LARGE SCALE GENOMIC DNA]</scope>
    <source>
        <strain evidence="2 3">ANC 4671</strain>
    </source>
</reference>
<keyword evidence="1" id="KW-0812">Transmembrane</keyword>
<keyword evidence="1" id="KW-0472">Membrane</keyword>
<protein>
    <submittedName>
        <fullName evidence="2">Uncharacterized protein</fullName>
    </submittedName>
</protein>
<dbReference type="InterPro" id="IPR019670">
    <property type="entry name" value="DUF2523"/>
</dbReference>
<feature type="transmembrane region" description="Helical" evidence="1">
    <location>
        <begin position="53"/>
        <end position="76"/>
    </location>
</feature>
<dbReference type="EMBL" id="MKKK01000067">
    <property type="protein sequence ID" value="OEY92262.1"/>
    <property type="molecule type" value="Genomic_DNA"/>
</dbReference>
<evidence type="ECO:0000313" key="2">
    <source>
        <dbReference type="EMBL" id="OEY92262.1"/>
    </source>
</evidence>
<accession>A0A1E7QYW2</accession>
<sequence length="91" mass="9537">MSSLSTLLASAQKGFLKRILEGAGIGLGTAGVSMLLLKSAISVFQNTLNGIPVAVFQLIGLSGIDIFFSLILGAIVTKHQANLSKLFFTKK</sequence>
<evidence type="ECO:0000313" key="3">
    <source>
        <dbReference type="Proteomes" id="UP000185895"/>
    </source>
</evidence>
<keyword evidence="3" id="KW-1185">Reference proteome</keyword>
<dbReference type="Proteomes" id="UP000185895">
    <property type="component" value="Unassembled WGS sequence"/>
</dbReference>
<comment type="caution">
    <text evidence="2">The sequence shown here is derived from an EMBL/GenBank/DDBJ whole genome shotgun (WGS) entry which is preliminary data.</text>
</comment>
<name>A0A1E7QYW2_9GAMM</name>
<organism evidence="2 3">
    <name type="scientific">Acinetobacter qingfengensis</name>
    <dbReference type="NCBI Taxonomy" id="1262585"/>
    <lineage>
        <taxon>Bacteria</taxon>
        <taxon>Pseudomonadati</taxon>
        <taxon>Pseudomonadota</taxon>
        <taxon>Gammaproteobacteria</taxon>
        <taxon>Moraxellales</taxon>
        <taxon>Moraxellaceae</taxon>
        <taxon>Acinetobacter</taxon>
    </lineage>
</organism>
<dbReference type="RefSeq" id="WP_070070857.1">
    <property type="nucleotide sequence ID" value="NZ_MKKK01000067.1"/>
</dbReference>
<feature type="transmembrane region" description="Helical" evidence="1">
    <location>
        <begin position="20"/>
        <end position="41"/>
    </location>
</feature>
<keyword evidence="1" id="KW-1133">Transmembrane helix</keyword>
<dbReference type="OrthoDB" id="6695058at2"/>
<proteinExistence type="predicted"/>
<dbReference type="AlphaFoldDB" id="A0A1E7QYW2"/>
<gene>
    <name evidence="2" type="ORF">BJI46_05810</name>
</gene>
<dbReference type="Pfam" id="PF10734">
    <property type="entry name" value="DUF2523"/>
    <property type="match status" value="1"/>
</dbReference>
<evidence type="ECO:0000256" key="1">
    <source>
        <dbReference type="SAM" id="Phobius"/>
    </source>
</evidence>
<dbReference type="STRING" id="1262585.BJI46_05810"/>